<evidence type="ECO:0000313" key="2">
    <source>
        <dbReference type="Proteomes" id="UP001190700"/>
    </source>
</evidence>
<accession>A0AAE0KSR2</accession>
<sequence length="122" mass="13818">MYDVAVSDGVRLVMQGAESALNQWKTLRETFRNLDSNFVVDETRKLLVVVGDHIQLQELVRRRNNEDYVDQRYLWEYVGIGSGMGGEKGERLQLLYDRLRAQSVADGVASTAESHLPCSNKA</sequence>
<evidence type="ECO:0000313" key="1">
    <source>
        <dbReference type="EMBL" id="KAK3259411.1"/>
    </source>
</evidence>
<proteinExistence type="predicted"/>
<dbReference type="EMBL" id="LGRX02018766">
    <property type="protein sequence ID" value="KAK3259411.1"/>
    <property type="molecule type" value="Genomic_DNA"/>
</dbReference>
<gene>
    <name evidence="1" type="ORF">CYMTET_31593</name>
</gene>
<organism evidence="1 2">
    <name type="scientific">Cymbomonas tetramitiformis</name>
    <dbReference type="NCBI Taxonomy" id="36881"/>
    <lineage>
        <taxon>Eukaryota</taxon>
        <taxon>Viridiplantae</taxon>
        <taxon>Chlorophyta</taxon>
        <taxon>Pyramimonadophyceae</taxon>
        <taxon>Pyramimonadales</taxon>
        <taxon>Pyramimonadaceae</taxon>
        <taxon>Cymbomonas</taxon>
    </lineage>
</organism>
<dbReference type="Proteomes" id="UP001190700">
    <property type="component" value="Unassembled WGS sequence"/>
</dbReference>
<name>A0AAE0KSR2_9CHLO</name>
<dbReference type="AlphaFoldDB" id="A0AAE0KSR2"/>
<comment type="caution">
    <text evidence="1">The sequence shown here is derived from an EMBL/GenBank/DDBJ whole genome shotgun (WGS) entry which is preliminary data.</text>
</comment>
<protein>
    <submittedName>
        <fullName evidence="1">Uncharacterized protein</fullName>
    </submittedName>
</protein>
<keyword evidence="2" id="KW-1185">Reference proteome</keyword>
<reference evidence="1 2" key="1">
    <citation type="journal article" date="2015" name="Genome Biol. Evol.">
        <title>Comparative Genomics of a Bacterivorous Green Alga Reveals Evolutionary Causalities and Consequences of Phago-Mixotrophic Mode of Nutrition.</title>
        <authorList>
            <person name="Burns J.A."/>
            <person name="Paasch A."/>
            <person name="Narechania A."/>
            <person name="Kim E."/>
        </authorList>
    </citation>
    <scope>NUCLEOTIDE SEQUENCE [LARGE SCALE GENOMIC DNA]</scope>
    <source>
        <strain evidence="1 2">PLY_AMNH</strain>
    </source>
</reference>